<dbReference type="InterPro" id="IPR005324">
    <property type="entry name" value="Ribosomal_uS5_C"/>
</dbReference>
<dbReference type="SUPFAM" id="SSF54211">
    <property type="entry name" value="Ribosomal protein S5 domain 2-like"/>
    <property type="match status" value="1"/>
</dbReference>
<organism evidence="11 12">
    <name type="scientific">Rhodotorula mucilaginosa</name>
    <name type="common">Yeast</name>
    <name type="synonym">Rhodotorula rubra</name>
    <dbReference type="NCBI Taxonomy" id="5537"/>
    <lineage>
        <taxon>Eukaryota</taxon>
        <taxon>Fungi</taxon>
        <taxon>Dikarya</taxon>
        <taxon>Basidiomycota</taxon>
        <taxon>Pucciniomycotina</taxon>
        <taxon>Microbotryomycetes</taxon>
        <taxon>Sporidiobolales</taxon>
        <taxon>Sporidiobolaceae</taxon>
        <taxon>Rhodotorula</taxon>
    </lineage>
</organism>
<dbReference type="PROSITE" id="PS50881">
    <property type="entry name" value="S5_DSRBD"/>
    <property type="match status" value="1"/>
</dbReference>
<dbReference type="Gene3D" id="3.30.160.20">
    <property type="match status" value="1"/>
</dbReference>
<dbReference type="PANTHER" id="PTHR48277">
    <property type="entry name" value="MITOCHONDRIAL RIBOSOMAL PROTEIN S5"/>
    <property type="match status" value="1"/>
</dbReference>
<evidence type="ECO:0000256" key="7">
    <source>
        <dbReference type="PROSITE-ProRule" id="PRU00268"/>
    </source>
</evidence>
<sequence>MSLRTLASQLWARTSLTAVPTRAFASSACSCAASPPSANNSSPPSDSVTAPRATKAAPPARPRQDLARNDARYLASLVGSDLSAFDPVLDVHPDKANQHLPRTKHAHADASVTWFNDTPANRGYQQPRPPPEMLEGLPGEDDAVGHLAQLTDLSAGEIRNLYRFPLVVKRVVTMKSKGKQPSLYALVVVGNGRGLVGVGEGKDDAAPKAVQKAFNQAVRSMDYVDRYEDRTVWGTMRSNFGTCKVEMRSRPPGFGLRVNPHIHQVAKAAGITDLSAKVYGSRNPVRVIKLAVAMLHGGSNPVDMGGFGKEKGQRRNKKTTGMETAEAIGRARGRRAVDVSA</sequence>
<keyword evidence="5 7" id="KW-0687">Ribonucleoprotein</keyword>
<gene>
    <name evidence="11" type="primary">MRPS5</name>
    <name evidence="11" type="ORF">C6P46_005873</name>
</gene>
<feature type="domain" description="S5 DRBM" evidence="10">
    <location>
        <begin position="161"/>
        <end position="224"/>
    </location>
</feature>
<evidence type="ECO:0000256" key="3">
    <source>
        <dbReference type="ARBA" id="ARBA00022980"/>
    </source>
</evidence>
<dbReference type="PANTHER" id="PTHR48277:SF1">
    <property type="entry name" value="MITOCHONDRIAL RIBOSOMAL PROTEIN S5"/>
    <property type="match status" value="1"/>
</dbReference>
<dbReference type="AlphaFoldDB" id="A0A9P6VZF1"/>
<evidence type="ECO:0000313" key="11">
    <source>
        <dbReference type="EMBL" id="KAG0658214.1"/>
    </source>
</evidence>
<dbReference type="InterPro" id="IPR014721">
    <property type="entry name" value="Ribsml_uS5_D2-typ_fold_subgr"/>
</dbReference>
<evidence type="ECO:0000256" key="9">
    <source>
        <dbReference type="SAM" id="MobiDB-lite"/>
    </source>
</evidence>
<proteinExistence type="inferred from homology"/>
<dbReference type="GO" id="GO:0006412">
    <property type="term" value="P:translation"/>
    <property type="evidence" value="ECO:0007669"/>
    <property type="project" value="InterPro"/>
</dbReference>
<evidence type="ECO:0000256" key="2">
    <source>
        <dbReference type="ARBA" id="ARBA00008945"/>
    </source>
</evidence>
<dbReference type="InterPro" id="IPR020568">
    <property type="entry name" value="Ribosomal_Su5_D2-typ_SF"/>
</dbReference>
<feature type="compositionally biased region" description="Low complexity" evidence="9">
    <location>
        <begin position="30"/>
        <end position="58"/>
    </location>
</feature>
<protein>
    <recommendedName>
        <fullName evidence="6">Small ribosomal subunit protein uS5m</fullName>
    </recommendedName>
</protein>
<dbReference type="Pfam" id="PF03719">
    <property type="entry name" value="Ribosomal_S5_C"/>
    <property type="match status" value="1"/>
</dbReference>
<dbReference type="Pfam" id="PF00333">
    <property type="entry name" value="Ribosomal_S5"/>
    <property type="match status" value="1"/>
</dbReference>
<keyword evidence="12" id="KW-1185">Reference proteome</keyword>
<evidence type="ECO:0000259" key="10">
    <source>
        <dbReference type="PROSITE" id="PS50881"/>
    </source>
</evidence>
<evidence type="ECO:0000256" key="5">
    <source>
        <dbReference type="ARBA" id="ARBA00023274"/>
    </source>
</evidence>
<dbReference type="GO" id="GO:0003723">
    <property type="term" value="F:RNA binding"/>
    <property type="evidence" value="ECO:0007669"/>
    <property type="project" value="InterPro"/>
</dbReference>
<dbReference type="InterPro" id="IPR013810">
    <property type="entry name" value="Ribosomal_uS5_N"/>
</dbReference>
<feature type="region of interest" description="Disordered" evidence="9">
    <location>
        <begin position="303"/>
        <end position="341"/>
    </location>
</feature>
<dbReference type="Proteomes" id="UP000777482">
    <property type="component" value="Unassembled WGS sequence"/>
</dbReference>
<evidence type="ECO:0000313" key="12">
    <source>
        <dbReference type="Proteomes" id="UP000777482"/>
    </source>
</evidence>
<name>A0A9P6VZF1_RHOMI</name>
<dbReference type="Gene3D" id="3.30.230.10">
    <property type="match status" value="1"/>
</dbReference>
<dbReference type="GO" id="GO:0003735">
    <property type="term" value="F:structural constituent of ribosome"/>
    <property type="evidence" value="ECO:0007669"/>
    <property type="project" value="UniProtKB-UniRule"/>
</dbReference>
<reference evidence="11 12" key="1">
    <citation type="submission" date="2020-11" db="EMBL/GenBank/DDBJ databases">
        <title>Kefir isolates.</title>
        <authorList>
            <person name="Marcisauskas S."/>
            <person name="Kim Y."/>
            <person name="Blasche S."/>
        </authorList>
    </citation>
    <scope>NUCLEOTIDE SEQUENCE [LARGE SCALE GENOMIC DNA]</scope>
    <source>
        <strain evidence="11 12">KR</strain>
    </source>
</reference>
<dbReference type="EMBL" id="PUHQ01000069">
    <property type="protein sequence ID" value="KAG0658214.1"/>
    <property type="molecule type" value="Genomic_DNA"/>
</dbReference>
<dbReference type="SUPFAM" id="SSF54768">
    <property type="entry name" value="dsRNA-binding domain-like"/>
    <property type="match status" value="1"/>
</dbReference>
<evidence type="ECO:0000256" key="8">
    <source>
        <dbReference type="RuleBase" id="RU003823"/>
    </source>
</evidence>
<dbReference type="InterPro" id="IPR000851">
    <property type="entry name" value="Ribosomal_uS5"/>
</dbReference>
<comment type="similarity">
    <text evidence="2 8">Belongs to the universal ribosomal protein uS5 family.</text>
</comment>
<keyword evidence="4" id="KW-0496">Mitochondrion</keyword>
<dbReference type="GO" id="GO:0005763">
    <property type="term" value="C:mitochondrial small ribosomal subunit"/>
    <property type="evidence" value="ECO:0007669"/>
    <property type="project" value="UniProtKB-ARBA"/>
</dbReference>
<comment type="subcellular location">
    <subcellularLocation>
        <location evidence="1">Mitochondrion</location>
    </subcellularLocation>
</comment>
<comment type="caution">
    <text evidence="11">The sequence shown here is derived from an EMBL/GenBank/DDBJ whole genome shotgun (WGS) entry which is preliminary data.</text>
</comment>
<dbReference type="FunFam" id="3.30.160.20:FF:000022">
    <property type="entry name" value="28S ribosomal protein S5, mitochondrial"/>
    <property type="match status" value="1"/>
</dbReference>
<evidence type="ECO:0000256" key="4">
    <source>
        <dbReference type="ARBA" id="ARBA00023128"/>
    </source>
</evidence>
<evidence type="ECO:0000256" key="1">
    <source>
        <dbReference type="ARBA" id="ARBA00004173"/>
    </source>
</evidence>
<dbReference type="OrthoDB" id="309483at2759"/>
<keyword evidence="3 7" id="KW-0689">Ribosomal protein</keyword>
<feature type="region of interest" description="Disordered" evidence="9">
    <location>
        <begin position="30"/>
        <end position="67"/>
    </location>
</feature>
<accession>A0A9P6VZF1</accession>
<evidence type="ECO:0000256" key="6">
    <source>
        <dbReference type="ARBA" id="ARBA00039335"/>
    </source>
</evidence>